<keyword evidence="1" id="KW-0732">Signal</keyword>
<organism evidence="2 3">
    <name type="scientific">Chryseolinea soli</name>
    <dbReference type="NCBI Taxonomy" id="2321403"/>
    <lineage>
        <taxon>Bacteria</taxon>
        <taxon>Pseudomonadati</taxon>
        <taxon>Bacteroidota</taxon>
        <taxon>Cytophagia</taxon>
        <taxon>Cytophagales</taxon>
        <taxon>Fulvivirgaceae</taxon>
        <taxon>Chryseolinea</taxon>
    </lineage>
</organism>
<proteinExistence type="predicted"/>
<feature type="chain" id="PRO_5017438581" description="DUF4595 domain-containing protein" evidence="1">
    <location>
        <begin position="30"/>
        <end position="282"/>
    </location>
</feature>
<feature type="signal peptide" evidence="1">
    <location>
        <begin position="1"/>
        <end position="29"/>
    </location>
</feature>
<dbReference type="EMBL" id="CP032382">
    <property type="protein sequence ID" value="AYB35144.1"/>
    <property type="molecule type" value="Genomic_DNA"/>
</dbReference>
<reference evidence="3" key="1">
    <citation type="submission" date="2018-09" db="EMBL/GenBank/DDBJ databases">
        <title>Chryseolinea sp. KIS68-18 isolated from soil.</title>
        <authorList>
            <person name="Weon H.-Y."/>
            <person name="Kwon S.-W."/>
            <person name="Lee S.A."/>
        </authorList>
    </citation>
    <scope>NUCLEOTIDE SEQUENCE [LARGE SCALE GENOMIC DNA]</scope>
    <source>
        <strain evidence="3">KIS68-18</strain>
    </source>
</reference>
<dbReference type="Proteomes" id="UP000266183">
    <property type="component" value="Chromosome"/>
</dbReference>
<gene>
    <name evidence="2" type="ORF">D4L85_33195</name>
</gene>
<keyword evidence="3" id="KW-1185">Reference proteome</keyword>
<evidence type="ECO:0000313" key="2">
    <source>
        <dbReference type="EMBL" id="AYB35144.1"/>
    </source>
</evidence>
<evidence type="ECO:0008006" key="4">
    <source>
        <dbReference type="Google" id="ProtNLM"/>
    </source>
</evidence>
<dbReference type="OrthoDB" id="787235at2"/>
<sequence length="282" mass="31565">MKKEWPKTLTSLFAIFSLMLLLGCDKSTAPSPVGVNTQCVIQNETTGLSGNAASWKYAYDGQGMPLKITKYGSNDIEVSGITVYHDSVVNAMGAAKMVTRYDVDLSSKKLPTVAHISITTPDGMVQANYKQYFFFYDDKSRLTKISEKTVFAGDGEWDLTISYNDKNNVTELLYEWVTGPITGATRITATAYDDKPTPYASMATWKFLMSNYAWDNYDPEPVLTALSSNNPLDYSFGTGDNLFTRTMTYTYNEQGFPLARINTNKNKNGEYTFNQTFSYTCQ</sequence>
<accession>A0A385SW04</accession>
<dbReference type="RefSeq" id="WP_119758395.1">
    <property type="nucleotide sequence ID" value="NZ_CP032382.1"/>
</dbReference>
<name>A0A385SW04_9BACT</name>
<evidence type="ECO:0000313" key="3">
    <source>
        <dbReference type="Proteomes" id="UP000266183"/>
    </source>
</evidence>
<dbReference type="PROSITE" id="PS51257">
    <property type="entry name" value="PROKAR_LIPOPROTEIN"/>
    <property type="match status" value="1"/>
</dbReference>
<dbReference type="KEGG" id="chk:D4L85_33195"/>
<evidence type="ECO:0000256" key="1">
    <source>
        <dbReference type="SAM" id="SignalP"/>
    </source>
</evidence>
<dbReference type="AlphaFoldDB" id="A0A385SW04"/>
<protein>
    <recommendedName>
        <fullName evidence="4">DUF4595 domain-containing protein</fullName>
    </recommendedName>
</protein>